<keyword evidence="2" id="KW-1185">Reference proteome</keyword>
<evidence type="ECO:0008006" key="3">
    <source>
        <dbReference type="Google" id="ProtNLM"/>
    </source>
</evidence>
<dbReference type="GeneID" id="72009791"/>
<accession>A0ABQ8K7I8</accession>
<dbReference type="RefSeq" id="XP_047776013.1">
    <property type="nucleotide sequence ID" value="XM_047929059.1"/>
</dbReference>
<organism evidence="1 2">
    <name type="scientific">Rhodofomes roseus</name>
    <dbReference type="NCBI Taxonomy" id="34475"/>
    <lineage>
        <taxon>Eukaryota</taxon>
        <taxon>Fungi</taxon>
        <taxon>Dikarya</taxon>
        <taxon>Basidiomycota</taxon>
        <taxon>Agaricomycotina</taxon>
        <taxon>Agaricomycetes</taxon>
        <taxon>Polyporales</taxon>
        <taxon>Rhodofomes</taxon>
    </lineage>
</organism>
<comment type="caution">
    <text evidence="1">The sequence shown here is derived from an EMBL/GenBank/DDBJ whole genome shotgun (WGS) entry which is preliminary data.</text>
</comment>
<dbReference type="EMBL" id="JADCUA010000019">
    <property type="protein sequence ID" value="KAH9833247.1"/>
    <property type="molecule type" value="Genomic_DNA"/>
</dbReference>
<gene>
    <name evidence="1" type="ORF">C8Q71DRAFT_909702</name>
</gene>
<reference evidence="1 2" key="1">
    <citation type="journal article" date="2021" name="Environ. Microbiol.">
        <title>Gene family expansions and transcriptome signatures uncover fungal adaptations to wood decay.</title>
        <authorList>
            <person name="Hage H."/>
            <person name="Miyauchi S."/>
            <person name="Viragh M."/>
            <person name="Drula E."/>
            <person name="Min B."/>
            <person name="Chaduli D."/>
            <person name="Navarro D."/>
            <person name="Favel A."/>
            <person name="Norest M."/>
            <person name="Lesage-Meessen L."/>
            <person name="Balint B."/>
            <person name="Merenyi Z."/>
            <person name="de Eugenio L."/>
            <person name="Morin E."/>
            <person name="Martinez A.T."/>
            <person name="Baldrian P."/>
            <person name="Stursova M."/>
            <person name="Martinez M.J."/>
            <person name="Novotny C."/>
            <person name="Magnuson J.K."/>
            <person name="Spatafora J.W."/>
            <person name="Maurice S."/>
            <person name="Pangilinan J."/>
            <person name="Andreopoulos W."/>
            <person name="LaButti K."/>
            <person name="Hundley H."/>
            <person name="Na H."/>
            <person name="Kuo A."/>
            <person name="Barry K."/>
            <person name="Lipzen A."/>
            <person name="Henrissat B."/>
            <person name="Riley R."/>
            <person name="Ahrendt S."/>
            <person name="Nagy L.G."/>
            <person name="Grigoriev I.V."/>
            <person name="Martin F."/>
            <person name="Rosso M.N."/>
        </authorList>
    </citation>
    <scope>NUCLEOTIDE SEQUENCE [LARGE SCALE GENOMIC DNA]</scope>
    <source>
        <strain evidence="1 2">CIRM-BRFM 1785</strain>
    </source>
</reference>
<name>A0ABQ8K7I8_9APHY</name>
<feature type="non-terminal residue" evidence="1">
    <location>
        <position position="236"/>
    </location>
</feature>
<evidence type="ECO:0000313" key="1">
    <source>
        <dbReference type="EMBL" id="KAH9833247.1"/>
    </source>
</evidence>
<protein>
    <recommendedName>
        <fullName evidence="3">C2H2-type domain-containing protein</fullName>
    </recommendedName>
</protein>
<evidence type="ECO:0000313" key="2">
    <source>
        <dbReference type="Proteomes" id="UP000814176"/>
    </source>
</evidence>
<sequence>MSFLTGRPIPFENEFQLDTSAYSLWSDAFLLGSMPEYPNSMFDPELTPALQVPYGMPASEDWGTPEEIPGNGEDMVDGYSEYDYHHSSYMSTTGETSLSGQVDAAPELVPDADNDLGQIYYRKYKGLRYPLRKQPDDESGYLCGFGNCRSRLSCTKDVGRHYASVHCCKTYKCPSCKNHLSRADALKRHAKRTDCGPAILADVNRELAERRARGERCCGPVDSLNQLKPERHLGYC</sequence>
<dbReference type="Proteomes" id="UP000814176">
    <property type="component" value="Unassembled WGS sequence"/>
</dbReference>
<proteinExistence type="predicted"/>